<dbReference type="GO" id="GO:0006506">
    <property type="term" value="P:GPI anchor biosynthetic process"/>
    <property type="evidence" value="ECO:0007669"/>
    <property type="project" value="UniProtKB-UniPathway"/>
</dbReference>
<feature type="transmembrane region" description="Helical" evidence="9">
    <location>
        <begin position="182"/>
        <end position="199"/>
    </location>
</feature>
<comment type="similarity">
    <text evidence="3">Belongs to the PIGU family.</text>
</comment>
<reference evidence="10" key="1">
    <citation type="submission" date="2021-02" db="EMBL/GenBank/DDBJ databases">
        <authorList>
            <person name="Dougan E. K."/>
            <person name="Rhodes N."/>
            <person name="Thang M."/>
            <person name="Chan C."/>
        </authorList>
    </citation>
    <scope>NUCLEOTIDE SEQUENCE</scope>
</reference>
<evidence type="ECO:0000313" key="10">
    <source>
        <dbReference type="EMBL" id="CAE7701929.1"/>
    </source>
</evidence>
<accession>A0A812WX27</accession>
<evidence type="ECO:0000256" key="3">
    <source>
        <dbReference type="ARBA" id="ARBA00010026"/>
    </source>
</evidence>
<proteinExistence type="inferred from homology"/>
<comment type="pathway">
    <text evidence="2">Glycolipid biosynthesis; glycosylphosphatidylinositol-anchor biosynthesis.</text>
</comment>
<dbReference type="GO" id="GO:0016255">
    <property type="term" value="P:attachment of GPI anchor to protein"/>
    <property type="evidence" value="ECO:0007669"/>
    <property type="project" value="InterPro"/>
</dbReference>
<dbReference type="PANTHER" id="PTHR13121">
    <property type="entry name" value="GPI TRANSAMIDASE COMPONENT PIG-U"/>
    <property type="match status" value="1"/>
</dbReference>
<dbReference type="PANTHER" id="PTHR13121:SF0">
    <property type="entry name" value="PHOSPHATIDYLINOSITOL GLYCAN ANCHOR BIOSYNTHESIS CLASS U PROTEIN"/>
    <property type="match status" value="1"/>
</dbReference>
<dbReference type="OrthoDB" id="549017at2759"/>
<keyword evidence="5 9" id="KW-0812">Transmembrane</keyword>
<protein>
    <submittedName>
        <fullName evidence="10">PIGU protein</fullName>
    </submittedName>
</protein>
<dbReference type="EMBL" id="CAJNJA010035043">
    <property type="protein sequence ID" value="CAE7701929.1"/>
    <property type="molecule type" value="Genomic_DNA"/>
</dbReference>
<keyword evidence="11" id="KW-1185">Reference proteome</keyword>
<keyword evidence="8 9" id="KW-0472">Membrane</keyword>
<feature type="transmembrane region" description="Helical" evidence="9">
    <location>
        <begin position="205"/>
        <end position="227"/>
    </location>
</feature>
<evidence type="ECO:0000256" key="2">
    <source>
        <dbReference type="ARBA" id="ARBA00004687"/>
    </source>
</evidence>
<dbReference type="InterPro" id="IPR009600">
    <property type="entry name" value="PIG-U"/>
</dbReference>
<feature type="transmembrane region" description="Helical" evidence="9">
    <location>
        <begin position="118"/>
        <end position="141"/>
    </location>
</feature>
<keyword evidence="6" id="KW-0256">Endoplasmic reticulum</keyword>
<sequence length="358" mass="39262">MRVCTLFCLRGAGTVSGHLSQQLRNGICSRQVAPVVHPPGNLELPQLETQAGRGGVSAAGIALSLYVCPFSPVLLVLPCACLAYNQQPRTQRAKDDRTNCIEYEALTLTKGNVINIGFLLYCACFVAVVFGSFACLLGASMAAMAGELQFLEAAFLSVLSIRDLTPNTGFFWYFFIEVFQRYYLLFVFAFHAHVLFYPVPLHLRLGSYAPTGPFIHCSAAIGMIALFKPYPTASDYALMVSAMLVQAELIRESQHYFAFLLSGVMFGLSMVPTMVAVWLGRNAGNANYLYNMTLVVNVFASLTLSEWVKAGMRLRKRQFRLAFFRELLLSLADEVAANPASVKEKVSVPAPDADTAVT</sequence>
<evidence type="ECO:0000256" key="8">
    <source>
        <dbReference type="ARBA" id="ARBA00023136"/>
    </source>
</evidence>
<gene>
    <name evidence="10" type="primary">PIGU</name>
    <name evidence="10" type="ORF">SNEC2469_LOCUS20219</name>
</gene>
<dbReference type="Proteomes" id="UP000601435">
    <property type="component" value="Unassembled WGS sequence"/>
</dbReference>
<keyword evidence="4" id="KW-0337">GPI-anchor biosynthesis</keyword>
<evidence type="ECO:0000256" key="7">
    <source>
        <dbReference type="ARBA" id="ARBA00022989"/>
    </source>
</evidence>
<evidence type="ECO:0000256" key="6">
    <source>
        <dbReference type="ARBA" id="ARBA00022824"/>
    </source>
</evidence>
<dbReference type="Pfam" id="PF06728">
    <property type="entry name" value="PIG-U"/>
    <property type="match status" value="1"/>
</dbReference>
<name>A0A812WX27_9DINO</name>
<evidence type="ECO:0000256" key="4">
    <source>
        <dbReference type="ARBA" id="ARBA00022502"/>
    </source>
</evidence>
<dbReference type="UniPathway" id="UPA00196"/>
<feature type="transmembrane region" description="Helical" evidence="9">
    <location>
        <begin position="63"/>
        <end position="84"/>
    </location>
</feature>
<evidence type="ECO:0000256" key="5">
    <source>
        <dbReference type="ARBA" id="ARBA00022692"/>
    </source>
</evidence>
<dbReference type="GO" id="GO:0042765">
    <property type="term" value="C:GPI-anchor transamidase complex"/>
    <property type="evidence" value="ECO:0007669"/>
    <property type="project" value="InterPro"/>
</dbReference>
<comment type="subcellular location">
    <subcellularLocation>
        <location evidence="1">Endoplasmic reticulum membrane</location>
        <topology evidence="1">Multi-pass membrane protein</topology>
    </subcellularLocation>
</comment>
<comment type="caution">
    <text evidence="10">The sequence shown here is derived from an EMBL/GenBank/DDBJ whole genome shotgun (WGS) entry which is preliminary data.</text>
</comment>
<feature type="transmembrane region" description="Helical" evidence="9">
    <location>
        <begin position="153"/>
        <end position="175"/>
    </location>
</feature>
<feature type="transmembrane region" description="Helical" evidence="9">
    <location>
        <begin position="288"/>
        <end position="308"/>
    </location>
</feature>
<evidence type="ECO:0000256" key="1">
    <source>
        <dbReference type="ARBA" id="ARBA00004477"/>
    </source>
</evidence>
<dbReference type="AlphaFoldDB" id="A0A812WX27"/>
<organism evidence="10 11">
    <name type="scientific">Symbiodinium necroappetens</name>
    <dbReference type="NCBI Taxonomy" id="1628268"/>
    <lineage>
        <taxon>Eukaryota</taxon>
        <taxon>Sar</taxon>
        <taxon>Alveolata</taxon>
        <taxon>Dinophyceae</taxon>
        <taxon>Suessiales</taxon>
        <taxon>Symbiodiniaceae</taxon>
        <taxon>Symbiodinium</taxon>
    </lineage>
</organism>
<feature type="transmembrane region" description="Helical" evidence="9">
    <location>
        <begin position="256"/>
        <end position="276"/>
    </location>
</feature>
<keyword evidence="7 9" id="KW-1133">Transmembrane helix</keyword>
<evidence type="ECO:0000256" key="9">
    <source>
        <dbReference type="SAM" id="Phobius"/>
    </source>
</evidence>
<evidence type="ECO:0000313" key="11">
    <source>
        <dbReference type="Proteomes" id="UP000601435"/>
    </source>
</evidence>